<proteinExistence type="predicted"/>
<evidence type="ECO:0000313" key="1">
    <source>
        <dbReference type="EMBL" id="KAG9226192.1"/>
    </source>
</evidence>
<organism evidence="1 2">
    <name type="scientific">Pleurotus cornucopiae</name>
    <name type="common">Cornucopia mushroom</name>
    <dbReference type="NCBI Taxonomy" id="5321"/>
    <lineage>
        <taxon>Eukaryota</taxon>
        <taxon>Fungi</taxon>
        <taxon>Dikarya</taxon>
        <taxon>Basidiomycota</taxon>
        <taxon>Agaricomycotina</taxon>
        <taxon>Agaricomycetes</taxon>
        <taxon>Agaricomycetidae</taxon>
        <taxon>Agaricales</taxon>
        <taxon>Pleurotineae</taxon>
        <taxon>Pleurotaceae</taxon>
        <taxon>Pleurotus</taxon>
    </lineage>
</organism>
<dbReference type="Proteomes" id="UP000824881">
    <property type="component" value="Unassembled WGS sequence"/>
</dbReference>
<evidence type="ECO:0000313" key="2">
    <source>
        <dbReference type="Proteomes" id="UP000824881"/>
    </source>
</evidence>
<accession>A0ACB7J6H4</accession>
<reference evidence="1 2" key="1">
    <citation type="journal article" date="2021" name="Appl. Environ. Microbiol.">
        <title>Genetic linkage and physical mapping for an oyster mushroom Pleurotus cornucopiae and QTL analysis for the trait cap color.</title>
        <authorList>
            <person name="Zhang Y."/>
            <person name="Gao W."/>
            <person name="Sonnenberg A."/>
            <person name="Chen Q."/>
            <person name="Zhang J."/>
            <person name="Huang C."/>
        </authorList>
    </citation>
    <scope>NUCLEOTIDE SEQUENCE [LARGE SCALE GENOMIC DNA]</scope>
    <source>
        <strain evidence="1">CCMSSC00406</strain>
    </source>
</reference>
<comment type="caution">
    <text evidence="1">The sequence shown here is derived from an EMBL/GenBank/DDBJ whole genome shotgun (WGS) entry which is preliminary data.</text>
</comment>
<protein>
    <submittedName>
        <fullName evidence="1">Uncharacterized protein</fullName>
    </submittedName>
</protein>
<name>A0ACB7J6H4_PLECO</name>
<keyword evidence="2" id="KW-1185">Reference proteome</keyword>
<gene>
    <name evidence="1" type="ORF">CCMSSC00406_0005103</name>
</gene>
<dbReference type="EMBL" id="WQMT02000002">
    <property type="protein sequence ID" value="KAG9226192.1"/>
    <property type="molecule type" value="Genomic_DNA"/>
</dbReference>
<sequence length="176" mass="20487">MEAPSSSNQWVQPNFKLQTGLARPDVLYFGYGSNMWLEQMQRRCPQSTYVGIAVLEGWRWMINERGYANVVPSPEDHVYGLVYKLSEEDEKSLDVYEGVPLDYIKKFMTVKQSGNASLLNKEYNALVYVDEIRLHDDLPRTEYIYRMNMAIRDALKEGVPPEYMDKYLRPFIPANA</sequence>